<dbReference type="GO" id="GO:0016620">
    <property type="term" value="F:oxidoreductase activity, acting on the aldehyde or oxo group of donors, NAD or NADP as acceptor"/>
    <property type="evidence" value="ECO:0007669"/>
    <property type="project" value="InterPro"/>
</dbReference>
<evidence type="ECO:0000256" key="3">
    <source>
        <dbReference type="PROSITE-ProRule" id="PRU10007"/>
    </source>
</evidence>
<dbReference type="SUPFAM" id="SSF53720">
    <property type="entry name" value="ALDH-like"/>
    <property type="match status" value="1"/>
</dbReference>
<dbReference type="EMBL" id="WUTS01000001">
    <property type="protein sequence ID" value="NAW12929.1"/>
    <property type="molecule type" value="Genomic_DNA"/>
</dbReference>
<proteinExistence type="inferred from homology"/>
<evidence type="ECO:0000256" key="2">
    <source>
        <dbReference type="ARBA" id="ARBA00023002"/>
    </source>
</evidence>
<reference evidence="6 7" key="1">
    <citation type="submission" date="2019-12" db="EMBL/GenBank/DDBJ databases">
        <title>Draft genome sequencing of Halomonas icarensis D1-1.</title>
        <authorList>
            <person name="Pandiyan K."/>
            <person name="Kushwaha P."/>
            <person name="Gowdham M."/>
            <person name="Chakdar H."/>
            <person name="Singh A."/>
            <person name="Kumar M."/>
            <person name="Saxena A.K."/>
        </authorList>
    </citation>
    <scope>NUCLEOTIDE SEQUENCE [LARGE SCALE GENOMIC DNA]</scope>
    <source>
        <strain evidence="6 7">D1-1</strain>
    </source>
</reference>
<dbReference type="InterPro" id="IPR016163">
    <property type="entry name" value="Ald_DH_C"/>
</dbReference>
<keyword evidence="2 4" id="KW-0560">Oxidoreductase</keyword>
<dbReference type="Pfam" id="PF00171">
    <property type="entry name" value="Aldedh"/>
    <property type="match status" value="1"/>
</dbReference>
<dbReference type="PANTHER" id="PTHR11699">
    <property type="entry name" value="ALDEHYDE DEHYDROGENASE-RELATED"/>
    <property type="match status" value="1"/>
</dbReference>
<dbReference type="RefSeq" id="WP_161423288.1">
    <property type="nucleotide sequence ID" value="NZ_JARWMY010000004.1"/>
</dbReference>
<organism evidence="6 7">
    <name type="scientific">Halomonas icarae</name>
    <dbReference type="NCBI Taxonomy" id="2691040"/>
    <lineage>
        <taxon>Bacteria</taxon>
        <taxon>Pseudomonadati</taxon>
        <taxon>Pseudomonadota</taxon>
        <taxon>Gammaproteobacteria</taxon>
        <taxon>Oceanospirillales</taxon>
        <taxon>Halomonadaceae</taxon>
        <taxon>Halomonas</taxon>
    </lineage>
</organism>
<dbReference type="InterPro" id="IPR029510">
    <property type="entry name" value="Ald_DH_CS_GLU"/>
</dbReference>
<comment type="similarity">
    <text evidence="1 4">Belongs to the aldehyde dehydrogenase family.</text>
</comment>
<protein>
    <submittedName>
        <fullName evidence="6">Aldehyde dehydrogenase family protein</fullName>
    </submittedName>
</protein>
<dbReference type="Gene3D" id="3.40.309.10">
    <property type="entry name" value="Aldehyde Dehydrogenase, Chain A, domain 2"/>
    <property type="match status" value="1"/>
</dbReference>
<evidence type="ECO:0000313" key="6">
    <source>
        <dbReference type="EMBL" id="NAW12929.1"/>
    </source>
</evidence>
<keyword evidence="7" id="KW-1185">Reference proteome</keyword>
<dbReference type="InterPro" id="IPR015590">
    <property type="entry name" value="Aldehyde_DH_dom"/>
</dbReference>
<dbReference type="InterPro" id="IPR016162">
    <property type="entry name" value="Ald_DH_N"/>
</dbReference>
<name>A0A7X5AMJ5_9GAMM</name>
<evidence type="ECO:0000256" key="4">
    <source>
        <dbReference type="RuleBase" id="RU003345"/>
    </source>
</evidence>
<evidence type="ECO:0000256" key="1">
    <source>
        <dbReference type="ARBA" id="ARBA00009986"/>
    </source>
</evidence>
<gene>
    <name evidence="6" type="ORF">GRB80_08725</name>
</gene>
<dbReference type="InterPro" id="IPR016161">
    <property type="entry name" value="Ald_DH/histidinol_DH"/>
</dbReference>
<dbReference type="AlphaFoldDB" id="A0A7X5AMJ5"/>
<comment type="caution">
    <text evidence="6">The sequence shown here is derived from an EMBL/GenBank/DDBJ whole genome shotgun (WGS) entry which is preliminary data.</text>
</comment>
<dbReference type="PROSITE" id="PS00687">
    <property type="entry name" value="ALDEHYDE_DEHYDR_GLU"/>
    <property type="match status" value="1"/>
</dbReference>
<dbReference type="Gene3D" id="3.40.605.10">
    <property type="entry name" value="Aldehyde Dehydrogenase, Chain A, domain 1"/>
    <property type="match status" value="1"/>
</dbReference>
<evidence type="ECO:0000313" key="7">
    <source>
        <dbReference type="Proteomes" id="UP000448235"/>
    </source>
</evidence>
<dbReference type="FunFam" id="3.40.309.10:FF:000012">
    <property type="entry name" value="Betaine aldehyde dehydrogenase"/>
    <property type="match status" value="1"/>
</dbReference>
<evidence type="ECO:0000259" key="5">
    <source>
        <dbReference type="Pfam" id="PF00171"/>
    </source>
</evidence>
<sequence length="525" mass="55192">MSNALNQRARDALVLLLDAYGIDPSDPATNWIAGNLVAGKGETITLLDPVTDLPLLTYRDAGAACVSEAVSAATTAQSEWMALSASERGRRLQAAARGLAGHEDELSRLESLIAGKPVSDCRGEVAKVREMFEYYAGWCDKQHGEVIDVPTTHLNYVQRIPYGVVGQITPWNAPIFTCGWQLAPALAAGNAAVLKPSELTPLTSVLLAMLLEHGGQLPAGLIGIVNGLGHTTGQALTAHDDIAKLVFVGSPETGQRIAEAGARRLVPSVLELGGKSANIVFDDAALDDAIGGAQAAIFAGAGQSCVAGSRLLLQESLLPEFTTRLARAAEAIPVGLPSDDATRMGPLQNAAQYRRVHELIDEALAQGATLLTGGKPPGDLPAEAAEGYFLAPTILTDVTPEMTIANEEVFGPVLVVMSFRDEQEAVALANATRFGLAGAVWSRDTARALRIAHQLRAGTVWVNSYKTINVMSPFGGLGESGYGRSSGLDGLREYTLPRSVWVETAAHATAAMGYGDGQARPDNSR</sequence>
<feature type="domain" description="Aldehyde dehydrogenase" evidence="5">
    <location>
        <begin position="38"/>
        <end position="499"/>
    </location>
</feature>
<accession>A0A7X5AMJ5</accession>
<dbReference type="Proteomes" id="UP000448235">
    <property type="component" value="Unassembled WGS sequence"/>
</dbReference>
<dbReference type="FunFam" id="3.40.605.10:FF:000007">
    <property type="entry name" value="NAD/NADP-dependent betaine aldehyde dehydrogenase"/>
    <property type="match status" value="1"/>
</dbReference>
<feature type="active site" evidence="3">
    <location>
        <position position="271"/>
    </location>
</feature>